<gene>
    <name evidence="1" type="ORF">NAPIS_ORF01592</name>
</gene>
<organism evidence="1 2">
    <name type="scientific">Vairimorpha apis BRL 01</name>
    <dbReference type="NCBI Taxonomy" id="1037528"/>
    <lineage>
        <taxon>Eukaryota</taxon>
        <taxon>Fungi</taxon>
        <taxon>Fungi incertae sedis</taxon>
        <taxon>Microsporidia</taxon>
        <taxon>Nosematidae</taxon>
        <taxon>Vairimorpha</taxon>
    </lineage>
</organism>
<reference evidence="1 2" key="1">
    <citation type="journal article" date="2013" name="BMC Genomics">
        <title>Genome sequencing and comparative genomics of honey bee microsporidia, Nosema apis reveal novel insights into host-parasite interactions.</title>
        <authorList>
            <person name="Chen Yp."/>
            <person name="Pettis J.S."/>
            <person name="Zhao Y."/>
            <person name="Liu X."/>
            <person name="Tallon L.J."/>
            <person name="Sadzewicz L.D."/>
            <person name="Li R."/>
            <person name="Zheng H."/>
            <person name="Huang S."/>
            <person name="Zhang X."/>
            <person name="Hamilton M.C."/>
            <person name="Pernal S.F."/>
            <person name="Melathopoulos A.P."/>
            <person name="Yan X."/>
            <person name="Evans J.D."/>
        </authorList>
    </citation>
    <scope>NUCLEOTIDE SEQUENCE [LARGE SCALE GENOMIC DNA]</scope>
    <source>
        <strain evidence="1 2">BRL 01</strain>
    </source>
</reference>
<dbReference type="VEuPathDB" id="MicrosporidiaDB:NAPIS_ORF01592"/>
<evidence type="ECO:0000313" key="1">
    <source>
        <dbReference type="EMBL" id="EQB60840.1"/>
    </source>
</evidence>
<protein>
    <submittedName>
        <fullName evidence="1">Uncharacterized protein</fullName>
    </submittedName>
</protein>
<proteinExistence type="predicted"/>
<accession>T0MIL9</accession>
<dbReference type="EMBL" id="KE647231">
    <property type="protein sequence ID" value="EQB60840.1"/>
    <property type="molecule type" value="Genomic_DNA"/>
</dbReference>
<sequence>MSLYGFIYFYRLSRTSKENEFNIKYLNDLYQYSKLSNNKIKLSDDISNSTKTNNKTKLSDDISNSTKIFDGTKTNSNKQDSVNFTNLFKYEDLIKNSDFIKYIKN</sequence>
<evidence type="ECO:0000313" key="2">
    <source>
        <dbReference type="Proteomes" id="UP000053780"/>
    </source>
</evidence>
<keyword evidence="2" id="KW-1185">Reference proteome</keyword>
<dbReference type="HOGENOM" id="CLU_2237321_0_0_1"/>
<dbReference type="AlphaFoldDB" id="T0MIL9"/>
<dbReference type="Proteomes" id="UP000053780">
    <property type="component" value="Unassembled WGS sequence"/>
</dbReference>
<name>T0MIL9_9MICR</name>